<dbReference type="Gene3D" id="3.30.70.260">
    <property type="match status" value="2"/>
</dbReference>
<feature type="domain" description="ACT" evidence="3">
    <location>
        <begin position="127"/>
        <end position="210"/>
    </location>
</feature>
<dbReference type="CDD" id="cd04895">
    <property type="entry name" value="ACT_ACR_1"/>
    <property type="match status" value="1"/>
</dbReference>
<keyword evidence="1 2" id="KW-0677">Repeat</keyword>
<comment type="function">
    <text evidence="2">Binds amino acids.</text>
</comment>
<dbReference type="CDD" id="cd04897">
    <property type="entry name" value="ACT_ACR_3"/>
    <property type="match status" value="1"/>
</dbReference>
<dbReference type="PROSITE" id="PS51671">
    <property type="entry name" value="ACT"/>
    <property type="match status" value="3"/>
</dbReference>
<dbReference type="AlphaFoldDB" id="A0A5P1FGD4"/>
<dbReference type="EMBL" id="CM007382">
    <property type="protein sequence ID" value="ONK77426.1"/>
    <property type="molecule type" value="Genomic_DNA"/>
</dbReference>
<dbReference type="Pfam" id="PF01842">
    <property type="entry name" value="ACT"/>
    <property type="match status" value="3"/>
</dbReference>
<gene>
    <name evidence="4" type="ORF">A4U43_C02F6400</name>
</gene>
<dbReference type="InterPro" id="IPR002912">
    <property type="entry name" value="ACT_dom"/>
</dbReference>
<dbReference type="PANTHER" id="PTHR31096">
    <property type="entry name" value="ACT DOMAIN-CONTAINING PROTEIN ACR4-RELATED"/>
    <property type="match status" value="1"/>
</dbReference>
<evidence type="ECO:0000313" key="5">
    <source>
        <dbReference type="Proteomes" id="UP000243459"/>
    </source>
</evidence>
<organism evidence="4 5">
    <name type="scientific">Asparagus officinalis</name>
    <name type="common">Garden asparagus</name>
    <dbReference type="NCBI Taxonomy" id="4686"/>
    <lineage>
        <taxon>Eukaryota</taxon>
        <taxon>Viridiplantae</taxon>
        <taxon>Streptophyta</taxon>
        <taxon>Embryophyta</taxon>
        <taxon>Tracheophyta</taxon>
        <taxon>Spermatophyta</taxon>
        <taxon>Magnoliopsida</taxon>
        <taxon>Liliopsida</taxon>
        <taxon>Asparagales</taxon>
        <taxon>Asparagaceae</taxon>
        <taxon>Asparagoideae</taxon>
        <taxon>Asparagus</taxon>
    </lineage>
</organism>
<proteinExistence type="predicted"/>
<protein>
    <recommendedName>
        <fullName evidence="2">ACT domain-containing protein ACR</fullName>
    </recommendedName>
    <alternativeName>
        <fullName evidence="2">Protein ACT DOMAIN REPEATS</fullName>
    </alternativeName>
</protein>
<accession>A0A5P1FGD4</accession>
<dbReference type="GO" id="GO:0016597">
    <property type="term" value="F:amino acid binding"/>
    <property type="evidence" value="ECO:0007669"/>
    <property type="project" value="UniProtKB-UniRule"/>
</dbReference>
<dbReference type="Pfam" id="PF13740">
    <property type="entry name" value="ACT_6"/>
    <property type="match status" value="1"/>
</dbReference>
<evidence type="ECO:0000256" key="1">
    <source>
        <dbReference type="ARBA" id="ARBA00022737"/>
    </source>
</evidence>
<feature type="domain" description="ACT" evidence="3">
    <location>
        <begin position="33"/>
        <end position="112"/>
    </location>
</feature>
<dbReference type="CDD" id="cd04925">
    <property type="entry name" value="ACT_ACR_2"/>
    <property type="match status" value="1"/>
</dbReference>
<dbReference type="Proteomes" id="UP000243459">
    <property type="component" value="Chromosome 2"/>
</dbReference>
<name>A0A5P1FGD4_ASPOF</name>
<evidence type="ECO:0000259" key="3">
    <source>
        <dbReference type="PROSITE" id="PS51671"/>
    </source>
</evidence>
<evidence type="ECO:0000313" key="4">
    <source>
        <dbReference type="EMBL" id="ONK77426.1"/>
    </source>
</evidence>
<evidence type="ECO:0000256" key="2">
    <source>
        <dbReference type="RuleBase" id="RU369043"/>
    </source>
</evidence>
<reference evidence="5" key="1">
    <citation type="journal article" date="2017" name="Nat. Commun.">
        <title>The asparagus genome sheds light on the origin and evolution of a young Y chromosome.</title>
        <authorList>
            <person name="Harkess A."/>
            <person name="Zhou J."/>
            <person name="Xu C."/>
            <person name="Bowers J.E."/>
            <person name="Van der Hulst R."/>
            <person name="Ayyampalayam S."/>
            <person name="Mercati F."/>
            <person name="Riccardi P."/>
            <person name="McKain M.R."/>
            <person name="Kakrana A."/>
            <person name="Tang H."/>
            <person name="Ray J."/>
            <person name="Groenendijk J."/>
            <person name="Arikit S."/>
            <person name="Mathioni S.M."/>
            <person name="Nakano M."/>
            <person name="Shan H."/>
            <person name="Telgmann-Rauber A."/>
            <person name="Kanno A."/>
            <person name="Yue Z."/>
            <person name="Chen H."/>
            <person name="Li W."/>
            <person name="Chen Y."/>
            <person name="Xu X."/>
            <person name="Zhang Y."/>
            <person name="Luo S."/>
            <person name="Chen H."/>
            <person name="Gao J."/>
            <person name="Mao Z."/>
            <person name="Pires J.C."/>
            <person name="Luo M."/>
            <person name="Kudrna D."/>
            <person name="Wing R.A."/>
            <person name="Meyers B.C."/>
            <person name="Yi K."/>
            <person name="Kong H."/>
            <person name="Lavrijsen P."/>
            <person name="Sunseri F."/>
            <person name="Falavigna A."/>
            <person name="Ye Y."/>
            <person name="Leebens-Mack J.H."/>
            <person name="Chen G."/>
        </authorList>
    </citation>
    <scope>NUCLEOTIDE SEQUENCE [LARGE SCALE GENOMIC DNA]</scope>
    <source>
        <strain evidence="5">cv. DH0086</strain>
    </source>
</reference>
<dbReference type="SUPFAM" id="SSF55021">
    <property type="entry name" value="ACT-like"/>
    <property type="match status" value="4"/>
</dbReference>
<dbReference type="OrthoDB" id="2019938at2759"/>
<feature type="domain" description="ACT" evidence="3">
    <location>
        <begin position="341"/>
        <end position="418"/>
    </location>
</feature>
<dbReference type="Gramene" id="ONK77426">
    <property type="protein sequence ID" value="ONK77426"/>
    <property type="gene ID" value="A4U43_C02F6400"/>
</dbReference>
<dbReference type="InterPro" id="IPR040217">
    <property type="entry name" value="ACR1-12"/>
</dbReference>
<dbReference type="OMA" id="EYENFSQ"/>
<dbReference type="PANTHER" id="PTHR31096:SF5">
    <property type="entry name" value="ACT DOMAIN-CONTAINING PROTEIN ACR3"/>
    <property type="match status" value="1"/>
</dbReference>
<dbReference type="InterPro" id="IPR045865">
    <property type="entry name" value="ACT-like_dom_sf"/>
</dbReference>
<sequence length="446" mass="50163">MWPYFDPEYENLNQRINPPRVCIDDNSCPDCTLVKVDSMNKPGILLDVVQVLSDLDLTISKAYITSDGRWFMDVFHVTDQQGRKLKDRKTIEYIEKALGPESNILPTKGDAWLDKMVGMHLVGDHTAIELIGSDRPGLLSEIFAVLQNLRCNVIAAEMWTHNTRVACVVYVNDSATSGAVNDSNRLSMIEQRLRYLLRGHGNDRKEVCTSFSIGSTHVDRRLHQLMFADRDYEDDSGEREKNTTLSFKPVITIEPCEDKGYSVVNVKCMDRPKLLFDIVCTLTDMQFAVFHASVSSDGPYALQELYIRQVNGCTLDSKAEMERVVKCLEAAILRRVSEGFSLELCGRDRVGLLSDITRVLREYGLSVTRAGVTTVGEQAMNVFYVSDASGNTVDMKTIENLRREIGHTVMLNVRRVPSSPKVQAPEPSGWAKSNFSFGTLLEKFLP</sequence>
<keyword evidence="5" id="KW-1185">Reference proteome</keyword>